<protein>
    <recommendedName>
        <fullName evidence="1">AMP-dependent synthetase/ligase domain-containing protein</fullName>
    </recommendedName>
</protein>
<dbReference type="KEGG" id="hyh:D3Y59_01415"/>
<organism evidence="2 3">
    <name type="scientific">Hymenobacter oligotrophus</name>
    <dbReference type="NCBI Taxonomy" id="2319843"/>
    <lineage>
        <taxon>Bacteria</taxon>
        <taxon>Pseudomonadati</taxon>
        <taxon>Bacteroidota</taxon>
        <taxon>Cytophagia</taxon>
        <taxon>Cytophagales</taxon>
        <taxon>Hymenobacteraceae</taxon>
        <taxon>Hymenobacter</taxon>
    </lineage>
</organism>
<dbReference type="GO" id="GO:0031956">
    <property type="term" value="F:medium-chain fatty acid-CoA ligase activity"/>
    <property type="evidence" value="ECO:0007669"/>
    <property type="project" value="TreeGrafter"/>
</dbReference>
<dbReference type="EMBL" id="CP032317">
    <property type="protein sequence ID" value="AYA35820.1"/>
    <property type="molecule type" value="Genomic_DNA"/>
</dbReference>
<gene>
    <name evidence="2" type="ORF">D3Y59_01415</name>
</gene>
<sequence length="479" mass="51252">MPLPNFYHHIHRTLLQQAEQVLLVWPGGATAGLATAYTGRDLGQRIAAYQQLLRKHNTRAGQPVLLGLPVGAELICGLLAVMSLGAVPVLPPAGASAVGVLGLLRRNGVGAALVPNKSARRYNWLLRGLGVRLLGAPQHLGTAELLPPQAVPATQPALVSHSSGSTGQAKAIRRSHAVLTAQHEVLKQVFPPWPGQRDFPLFPNVLLHNLAVGALSVLPDVPWGQLANLQPARLVQQLQTTQAETLTGNVFYFAALCGYLEQHHPTPLPHVRALGVGGSPVPESLLQRLRSCFAGAAVYVIYGSSEAEPIAVRLAEAPTNPRSGYCVGPVQAGLSCRLQPLGVVELPNGTQHQVGEVCVQGAHVAAEPGTWLHTGDFGYLDAQGLLWLTGRKGNEAICQGVQHYQVEHVLCSLPGMERAAARATPTGFDVYYQGTVSDAAVRTALAQHFPVGLCNRILRRQHLPVDSRHLSKILYHQLR</sequence>
<proteinExistence type="predicted"/>
<accession>A0A3B7QXI9</accession>
<name>A0A3B7QXI9_9BACT</name>
<dbReference type="AlphaFoldDB" id="A0A3B7QXI9"/>
<dbReference type="PANTHER" id="PTHR43201:SF32">
    <property type="entry name" value="2-SUCCINYLBENZOATE--COA LIGASE, CHLOROPLASTIC_PEROXISOMAL"/>
    <property type="match status" value="1"/>
</dbReference>
<dbReference type="Proteomes" id="UP000262802">
    <property type="component" value="Chromosome"/>
</dbReference>
<dbReference type="InterPro" id="IPR000873">
    <property type="entry name" value="AMP-dep_synth/lig_dom"/>
</dbReference>
<dbReference type="PANTHER" id="PTHR43201">
    <property type="entry name" value="ACYL-COA SYNTHETASE"/>
    <property type="match status" value="1"/>
</dbReference>
<evidence type="ECO:0000313" key="2">
    <source>
        <dbReference type="EMBL" id="AYA35820.1"/>
    </source>
</evidence>
<dbReference type="GO" id="GO:0006631">
    <property type="term" value="P:fatty acid metabolic process"/>
    <property type="evidence" value="ECO:0007669"/>
    <property type="project" value="TreeGrafter"/>
</dbReference>
<dbReference type="OrthoDB" id="812569at2"/>
<feature type="domain" description="AMP-dependent synthetase/ligase" evidence="1">
    <location>
        <begin position="32"/>
        <end position="365"/>
    </location>
</feature>
<dbReference type="InterPro" id="IPR020845">
    <property type="entry name" value="AMP-binding_CS"/>
</dbReference>
<evidence type="ECO:0000259" key="1">
    <source>
        <dbReference type="Pfam" id="PF00501"/>
    </source>
</evidence>
<reference evidence="2 3" key="1">
    <citation type="submission" date="2018-09" db="EMBL/GenBank/DDBJ databases">
        <title>Hymenobacter medium sp. nov., isolated from R2A medium.</title>
        <authorList>
            <person name="Yingchao G."/>
        </authorList>
    </citation>
    <scope>NUCLEOTIDE SEQUENCE [LARGE SCALE GENOMIC DNA]</scope>
    <source>
        <strain evidence="3">sh-6</strain>
    </source>
</reference>
<evidence type="ECO:0000313" key="3">
    <source>
        <dbReference type="Proteomes" id="UP000262802"/>
    </source>
</evidence>
<dbReference type="Pfam" id="PF00501">
    <property type="entry name" value="AMP-binding"/>
    <property type="match status" value="1"/>
</dbReference>
<keyword evidence="3" id="KW-1185">Reference proteome</keyword>
<dbReference type="InterPro" id="IPR042099">
    <property type="entry name" value="ANL_N_sf"/>
</dbReference>
<dbReference type="Gene3D" id="3.40.50.12780">
    <property type="entry name" value="N-terminal domain of ligase-like"/>
    <property type="match status" value="1"/>
</dbReference>
<dbReference type="PROSITE" id="PS00455">
    <property type="entry name" value="AMP_BINDING"/>
    <property type="match status" value="1"/>
</dbReference>
<dbReference type="SUPFAM" id="SSF56801">
    <property type="entry name" value="Acetyl-CoA synthetase-like"/>
    <property type="match status" value="1"/>
</dbReference>